<feature type="chain" id="PRO_5020343620" description="Ecp2 effector protein domain-containing protein" evidence="2">
    <location>
        <begin position="28"/>
        <end position="208"/>
    </location>
</feature>
<evidence type="ECO:0000256" key="1">
    <source>
        <dbReference type="SAM" id="MobiDB-lite"/>
    </source>
</evidence>
<reference evidence="3 4" key="1">
    <citation type="submission" date="2019-05" db="EMBL/GenBank/DDBJ databases">
        <title>Sporisorium graminicola CBS 10092 draft sequencing and annotation.</title>
        <authorList>
            <person name="Solano-Gonzalez S."/>
            <person name="Caddick M.X."/>
            <person name="Darby A."/>
        </authorList>
    </citation>
    <scope>NUCLEOTIDE SEQUENCE [LARGE SCALE GENOMIC DNA]</scope>
    <source>
        <strain evidence="3 4">CBS 10092</strain>
    </source>
</reference>
<dbReference type="EMBL" id="SRRM01000020">
    <property type="protein sequence ID" value="TKY85384.1"/>
    <property type="molecule type" value="Genomic_DNA"/>
</dbReference>
<dbReference type="OrthoDB" id="2556695at2759"/>
<keyword evidence="2" id="KW-0732">Signal</keyword>
<accession>A0A4U7KMI7</accession>
<protein>
    <recommendedName>
        <fullName evidence="5">Ecp2 effector protein domain-containing protein</fullName>
    </recommendedName>
</protein>
<keyword evidence="4" id="KW-1185">Reference proteome</keyword>
<evidence type="ECO:0008006" key="5">
    <source>
        <dbReference type="Google" id="ProtNLM"/>
    </source>
</evidence>
<dbReference type="RefSeq" id="XP_029737369.1">
    <property type="nucleotide sequence ID" value="XM_029886138.1"/>
</dbReference>
<dbReference type="Proteomes" id="UP000306050">
    <property type="component" value="Chromosome SGRAM_7"/>
</dbReference>
<dbReference type="GeneID" id="40728441"/>
<evidence type="ECO:0000313" key="3">
    <source>
        <dbReference type="EMBL" id="TKY85384.1"/>
    </source>
</evidence>
<evidence type="ECO:0000256" key="2">
    <source>
        <dbReference type="SAM" id="SignalP"/>
    </source>
</evidence>
<dbReference type="AlphaFoldDB" id="A0A4U7KMI7"/>
<feature type="signal peptide" evidence="2">
    <location>
        <begin position="1"/>
        <end position="27"/>
    </location>
</feature>
<sequence length="208" mass="21991">MLVNNTPASVLLLFSCAAAIFSAPTQASSVSYTILVPCGADADNKHAVVPDAYGCQKISNIGAFTIATLGKAEENVRIGFSPTPDCKQTYAPPLEELAQLAQNQTCRSFIVGPNANGVMLDPNGAEAGTKMLAATKRDETQQLKKDEEGSLWKRGVGEYVNGFLRKRTNGEDSAGAGTERNTNTEPVHPSGGPQTDQVVLSYVMLVNA</sequence>
<organism evidence="3 4">
    <name type="scientific">Sporisorium graminicola</name>
    <dbReference type="NCBI Taxonomy" id="280036"/>
    <lineage>
        <taxon>Eukaryota</taxon>
        <taxon>Fungi</taxon>
        <taxon>Dikarya</taxon>
        <taxon>Basidiomycota</taxon>
        <taxon>Ustilaginomycotina</taxon>
        <taxon>Ustilaginomycetes</taxon>
        <taxon>Ustilaginales</taxon>
        <taxon>Ustilaginaceae</taxon>
        <taxon>Sporisorium</taxon>
    </lineage>
</organism>
<proteinExistence type="predicted"/>
<gene>
    <name evidence="3" type="ORF">EX895_005546</name>
</gene>
<evidence type="ECO:0000313" key="4">
    <source>
        <dbReference type="Proteomes" id="UP000306050"/>
    </source>
</evidence>
<feature type="region of interest" description="Disordered" evidence="1">
    <location>
        <begin position="164"/>
        <end position="196"/>
    </location>
</feature>
<dbReference type="KEGG" id="sgra:EX895_005546"/>
<name>A0A4U7KMI7_9BASI</name>
<comment type="caution">
    <text evidence="3">The sequence shown here is derived from an EMBL/GenBank/DDBJ whole genome shotgun (WGS) entry which is preliminary data.</text>
</comment>